<organism evidence="6 7">
    <name type="scientific">Solanum verrucosum</name>
    <dbReference type="NCBI Taxonomy" id="315347"/>
    <lineage>
        <taxon>Eukaryota</taxon>
        <taxon>Viridiplantae</taxon>
        <taxon>Streptophyta</taxon>
        <taxon>Embryophyta</taxon>
        <taxon>Tracheophyta</taxon>
        <taxon>Spermatophyta</taxon>
        <taxon>Magnoliopsida</taxon>
        <taxon>eudicotyledons</taxon>
        <taxon>Gunneridae</taxon>
        <taxon>Pentapetalae</taxon>
        <taxon>asterids</taxon>
        <taxon>lamiids</taxon>
        <taxon>Solanales</taxon>
        <taxon>Solanaceae</taxon>
        <taxon>Solanoideae</taxon>
        <taxon>Solaneae</taxon>
        <taxon>Solanum</taxon>
    </lineage>
</organism>
<dbReference type="InterPro" id="IPR039662">
    <property type="entry name" value="Cohesin_Scc3/SA"/>
</dbReference>
<evidence type="ECO:0000256" key="1">
    <source>
        <dbReference type="ARBA" id="ARBA00001947"/>
    </source>
</evidence>
<keyword evidence="3" id="KW-0479">Metal-binding</keyword>
<dbReference type="InterPro" id="IPR056396">
    <property type="entry name" value="HEAT_SCC3-SA"/>
</dbReference>
<dbReference type="PANTHER" id="PTHR11199:SF0">
    <property type="entry name" value="LD34181P-RELATED"/>
    <property type="match status" value="1"/>
</dbReference>
<dbReference type="GO" id="GO:0046872">
    <property type="term" value="F:metal ion binding"/>
    <property type="evidence" value="ECO:0007669"/>
    <property type="project" value="UniProtKB-KW"/>
</dbReference>
<dbReference type="GO" id="GO:0005634">
    <property type="term" value="C:nucleus"/>
    <property type="evidence" value="ECO:0007669"/>
    <property type="project" value="TreeGrafter"/>
</dbReference>
<dbReference type="GO" id="GO:0008278">
    <property type="term" value="C:cohesin complex"/>
    <property type="evidence" value="ECO:0007669"/>
    <property type="project" value="TreeGrafter"/>
</dbReference>
<evidence type="ECO:0000313" key="7">
    <source>
        <dbReference type="Proteomes" id="UP001234989"/>
    </source>
</evidence>
<dbReference type="Pfam" id="PF00107">
    <property type="entry name" value="ADH_zinc_N"/>
    <property type="match status" value="1"/>
</dbReference>
<dbReference type="PROSITE" id="PS51437">
    <property type="entry name" value="CG_1"/>
    <property type="match status" value="1"/>
</dbReference>
<dbReference type="GO" id="GO:0007062">
    <property type="term" value="P:sister chromatid cohesion"/>
    <property type="evidence" value="ECO:0007669"/>
    <property type="project" value="TreeGrafter"/>
</dbReference>
<dbReference type="GO" id="GO:0003677">
    <property type="term" value="F:DNA binding"/>
    <property type="evidence" value="ECO:0007669"/>
    <property type="project" value="InterPro"/>
</dbReference>
<dbReference type="EMBL" id="CP133620">
    <property type="protein sequence ID" value="WMV45728.1"/>
    <property type="molecule type" value="Genomic_DNA"/>
</dbReference>
<keyword evidence="4" id="KW-0862">Zinc</keyword>
<evidence type="ECO:0000256" key="4">
    <source>
        <dbReference type="ARBA" id="ARBA00022833"/>
    </source>
</evidence>
<dbReference type="GO" id="GO:0000785">
    <property type="term" value="C:chromatin"/>
    <property type="evidence" value="ECO:0007669"/>
    <property type="project" value="TreeGrafter"/>
</dbReference>
<evidence type="ECO:0000256" key="2">
    <source>
        <dbReference type="ARBA" id="ARBA00011738"/>
    </source>
</evidence>
<comment type="subunit">
    <text evidence="2">Homodimer.</text>
</comment>
<feature type="domain" description="CG-1" evidence="5">
    <location>
        <begin position="872"/>
        <end position="973"/>
    </location>
</feature>
<dbReference type="Proteomes" id="UP001234989">
    <property type="component" value="Chromosome 9"/>
</dbReference>
<dbReference type="InterPro" id="IPR013149">
    <property type="entry name" value="ADH-like_C"/>
</dbReference>
<dbReference type="AlphaFoldDB" id="A0AAF0UGC7"/>
<dbReference type="InterPro" id="IPR005559">
    <property type="entry name" value="CG-1_dom"/>
</dbReference>
<dbReference type="Gene3D" id="3.40.50.720">
    <property type="entry name" value="NAD(P)-binding Rossmann-like Domain"/>
    <property type="match status" value="1"/>
</dbReference>
<dbReference type="PANTHER" id="PTHR11199">
    <property type="entry name" value="STROMAL ANTIGEN"/>
    <property type="match status" value="1"/>
</dbReference>
<dbReference type="GO" id="GO:0003682">
    <property type="term" value="F:chromatin binding"/>
    <property type="evidence" value="ECO:0007669"/>
    <property type="project" value="TreeGrafter"/>
</dbReference>
<proteinExistence type="predicted"/>
<feature type="non-terminal residue" evidence="6">
    <location>
        <position position="973"/>
    </location>
</feature>
<dbReference type="FunFam" id="3.40.50.720:FF:000003">
    <property type="entry name" value="S-(hydroxymethyl)glutathione dehydrogenase"/>
    <property type="match status" value="1"/>
</dbReference>
<protein>
    <recommendedName>
        <fullName evidence="5">CG-1 domain-containing protein</fullName>
    </recommendedName>
</protein>
<sequence length="973" mass="109735">MTNYVGVVPPYYSGILNSLNAYAVIARTYVCQVFLQDFKSSVLLSRGELQDFVLNKSKGIEDELIIKLKSAIIEVADGDGDDEYSLLVDLNRLYELQLSRQISIESLHKDLAETLKNFRSIDDEVFVQVNLHVGFVLFFQNNGGCFRKATLASTELEALGYSPDIPFFKSSGNFVNANYIFQKRAKTTPHLCKLVISAVGKLVAADAVPKAADGARIVGASRIIGVDLNASRFEQAKKFGVTQFVNPKDYSKPVQEVIAEMTDGGVDRSVECTGHIDAMIPAFECVHDVCFLSSNFLNCMEKAFVASSPWRAKLTVLEKDLLASRYCLRASQLACRRVVGSYRTLPLTNRRGLKMSSLSIKSAINEVADGDAEYSLLVNLKRLSSSGKRWRICNLGRRSQVQAPHHAKRCPVFKWSPRLSSSGKRWRICGLGRRSQVQAPHHAKRCPVFKWNPRLSSSGKRWRICGLGRRSQVQAPHHAKRCPVFKWIPRLSSSGKRWRICGLGCRSQVQAPHHAKRSPVFKWIPRLSSSGKRWRICGLGHRFKPHTMQSDARYLSGPQGLALVEKGGGFVAKVAGSSPTPCKAKPGYFSILKSGTILIFLISKRSALFDLLESFLTTKSSEGCVLFSEQWLFRKATLVSSTELEALGSYGPEESGCPQWIRWDKVELGSERTELGGWLSYGKYSLENYVFTGLKRILCMLLEEELSAELSDEDATNLIRLLFASTRKADLEKIVPASDNKKKYYTKAQKISAILLQDTEFFECLCCNIQDVFEISKRDITISMMRNYPQLPHKFMSDKAKIHHLLEIIVHMNLERDSLKRQDQNFTSAVLLKKKAFLKHGVKEALRSRRLSKTSDVLMTRLCYFRIVVAVQESNLCIHRDRSFRSINVFSKFVAAVAHLTSTSPTPTPGGSMFLFDWKVLQDFRKDGHHWRKKKDGETVNETREKMKVKGLCEKAKDILVQESNVQVHDTLY</sequence>
<accession>A0AAF0UGC7</accession>
<comment type="cofactor">
    <cofactor evidence="1">
        <name>Zn(2+)</name>
        <dbReference type="ChEBI" id="CHEBI:29105"/>
    </cofactor>
</comment>
<dbReference type="SUPFAM" id="SSF51735">
    <property type="entry name" value="NAD(P)-binding Rossmann-fold domains"/>
    <property type="match status" value="1"/>
</dbReference>
<keyword evidence="7" id="KW-1185">Reference proteome</keyword>
<dbReference type="Pfam" id="PF03859">
    <property type="entry name" value="CG-1"/>
    <property type="match status" value="1"/>
</dbReference>
<dbReference type="InterPro" id="IPR036291">
    <property type="entry name" value="NAD(P)-bd_dom_sf"/>
</dbReference>
<dbReference type="Pfam" id="PF24571">
    <property type="entry name" value="HEAT_SCC3-SA"/>
    <property type="match status" value="2"/>
</dbReference>
<evidence type="ECO:0000259" key="5">
    <source>
        <dbReference type="PROSITE" id="PS51437"/>
    </source>
</evidence>
<gene>
    <name evidence="6" type="ORF">MTR67_039113</name>
</gene>
<evidence type="ECO:0000313" key="6">
    <source>
        <dbReference type="EMBL" id="WMV45728.1"/>
    </source>
</evidence>
<dbReference type="SMART" id="SM01076">
    <property type="entry name" value="CG-1"/>
    <property type="match status" value="1"/>
</dbReference>
<name>A0AAF0UGC7_SOLVR</name>
<reference evidence="6" key="1">
    <citation type="submission" date="2023-08" db="EMBL/GenBank/DDBJ databases">
        <title>A de novo genome assembly of Solanum verrucosum Schlechtendal, a Mexican diploid species geographically isolated from the other diploid A-genome species in potato relatives.</title>
        <authorList>
            <person name="Hosaka K."/>
        </authorList>
    </citation>
    <scope>NUCLEOTIDE SEQUENCE</scope>
    <source>
        <tissue evidence="6">Young leaves</tissue>
    </source>
</reference>
<evidence type="ECO:0000256" key="3">
    <source>
        <dbReference type="ARBA" id="ARBA00022723"/>
    </source>
</evidence>